<dbReference type="EMBL" id="NVQC01000023">
    <property type="protein sequence ID" value="PTL35503.1"/>
    <property type="molecule type" value="Genomic_DNA"/>
</dbReference>
<reference evidence="2" key="2">
    <citation type="journal article" date="2018" name="Environ. Microbiol.">
        <title>Bloom of a denitrifying methanotroph, 'Candidatus Methylomirabilis limnetica', in a deep stratified lake.</title>
        <authorList>
            <person name="Graf J.S."/>
            <person name="Mayr M.J."/>
            <person name="Marchant H.K."/>
            <person name="Tienken D."/>
            <person name="Hach P.F."/>
            <person name="Brand A."/>
            <person name="Schubert C.J."/>
            <person name="Kuypers M.M."/>
            <person name="Milucka J."/>
        </authorList>
    </citation>
    <scope>NUCLEOTIDE SEQUENCE [LARGE SCALE GENOMIC DNA]</scope>
    <source>
        <strain evidence="2">Zug</strain>
    </source>
</reference>
<name>A0A2T4TWL5_9BACT</name>
<sequence>MLTSSPGLGLILVVGLLVVPRTPYPALRALPLTDLSAALAWPVEAEAAVDIGRTIEDPQTIEIIAKPTLRRQIPRIRFSGDRRTYEFLVGHPPLATQLARRLHPPLDRYTVTQVGEGVYTVEDRGALRGEARLITATGDQRIYRFQGEFRSLANLLRFTSRMVLILQYREVREGSRTSMESDPEFYLQIDNPFFHFVTKLLSPLITSLIDRRVNIIVEATSKLFDQVRADPEGLYRQMATWPEVQPADLEAFRQAFLSKEAQAR</sequence>
<evidence type="ECO:0000313" key="2">
    <source>
        <dbReference type="Proteomes" id="UP000241436"/>
    </source>
</evidence>
<organism evidence="1 2">
    <name type="scientific">Candidatus Methylomirabilis limnetica</name>
    <dbReference type="NCBI Taxonomy" id="2033718"/>
    <lineage>
        <taxon>Bacteria</taxon>
        <taxon>Candidatus Methylomirabilota</taxon>
        <taxon>Candidatus Methylomirabilia</taxon>
        <taxon>Candidatus Methylomirabilales</taxon>
        <taxon>Candidatus Methylomirabilaceae</taxon>
        <taxon>Candidatus Methylomirabilis</taxon>
    </lineage>
</organism>
<comment type="caution">
    <text evidence="1">The sequence shown here is derived from an EMBL/GenBank/DDBJ whole genome shotgun (WGS) entry which is preliminary data.</text>
</comment>
<dbReference type="Proteomes" id="UP000241436">
    <property type="component" value="Unassembled WGS sequence"/>
</dbReference>
<dbReference type="AlphaFoldDB" id="A0A2T4TWL5"/>
<keyword evidence="2" id="KW-1185">Reference proteome</keyword>
<accession>A0A2T4TWL5</accession>
<dbReference type="RefSeq" id="WP_107563003.1">
    <property type="nucleotide sequence ID" value="NZ_NVQC01000023.1"/>
</dbReference>
<proteinExistence type="predicted"/>
<protein>
    <submittedName>
        <fullName evidence="1">Uncharacterized protein</fullName>
    </submittedName>
</protein>
<gene>
    <name evidence="1" type="ORF">CLG94_09545</name>
</gene>
<reference evidence="1 2" key="1">
    <citation type="submission" date="2017-09" db="EMBL/GenBank/DDBJ databases">
        <title>Bloom of a denitrifying methanotroph, Candidatus Methylomirabilis limnetica, in a deep stratified lake.</title>
        <authorList>
            <person name="Graf J.S."/>
            <person name="Marchant H.K."/>
            <person name="Tienken D."/>
            <person name="Hach P.F."/>
            <person name="Brand A."/>
            <person name="Schubert C.J."/>
            <person name="Kuypers M.M."/>
            <person name="Milucka J."/>
        </authorList>
    </citation>
    <scope>NUCLEOTIDE SEQUENCE [LARGE SCALE GENOMIC DNA]</scope>
    <source>
        <strain evidence="1 2">Zug</strain>
    </source>
</reference>
<evidence type="ECO:0000313" key="1">
    <source>
        <dbReference type="EMBL" id="PTL35503.1"/>
    </source>
</evidence>